<dbReference type="EMBL" id="AP024412">
    <property type="protein sequence ID" value="BCR36210.1"/>
    <property type="molecule type" value="Genomic_DNA"/>
</dbReference>
<dbReference type="Proteomes" id="UP000620133">
    <property type="component" value="Chromosome"/>
</dbReference>
<evidence type="ECO:0000313" key="1">
    <source>
        <dbReference type="EMBL" id="BCR36210.1"/>
    </source>
</evidence>
<dbReference type="RefSeq" id="WP_176238967.1">
    <property type="nucleotide sequence ID" value="NZ_AP024412.1"/>
</dbReference>
<reference evidence="1" key="1">
    <citation type="submission" date="2021-01" db="EMBL/GenBank/DDBJ databases">
        <title>Draft genome sequence of Acholeplasmataceae bacterium strain Mahy22.</title>
        <authorList>
            <person name="Watanabe M."/>
            <person name="Kojima H."/>
            <person name="Fukui M."/>
        </authorList>
    </citation>
    <scope>NUCLEOTIDE SEQUENCE</scope>
    <source>
        <strain evidence="1">Mahy22</strain>
    </source>
</reference>
<sequence length="200" mass="23097">MRRYFKIIIIGAILIFFGLLVFNEIKGVNLGTSTGDGSTWPGYAQISLDHKKYDLNNMVNIDISYGHDYQYNVDDYIIISHKLVVYVIDGSASNIEPENGIILYEQNITGDELLSDDYKCDPGKWIFSKVKYNNEYEISVDFSAFDFDNGVIFIRFYETFMDENNIDGEIVSFETTHDNAAIIYFIKNGEKIQFSQRQFD</sequence>
<keyword evidence="2" id="KW-1185">Reference proteome</keyword>
<evidence type="ECO:0000313" key="2">
    <source>
        <dbReference type="Proteomes" id="UP000620133"/>
    </source>
</evidence>
<name>A0A7U9XUQ8_9MOLU</name>
<organism evidence="1 2">
    <name type="scientific">Mariniplasma anaerobium</name>
    <dbReference type="NCBI Taxonomy" id="2735436"/>
    <lineage>
        <taxon>Bacteria</taxon>
        <taxon>Bacillati</taxon>
        <taxon>Mycoplasmatota</taxon>
        <taxon>Mollicutes</taxon>
        <taxon>Acholeplasmatales</taxon>
        <taxon>Acholeplasmataceae</taxon>
        <taxon>Mariniplasma</taxon>
    </lineage>
</organism>
<dbReference type="KEGG" id="manr:MPAN_011030"/>
<proteinExistence type="predicted"/>
<dbReference type="AlphaFoldDB" id="A0A7U9XUQ8"/>
<gene>
    <name evidence="1" type="ORF">MPAN_011030</name>
</gene>
<protein>
    <submittedName>
        <fullName evidence="1">Uncharacterized protein</fullName>
    </submittedName>
</protein>
<accession>A0A7U9XUQ8</accession>